<evidence type="ECO:0000313" key="3">
    <source>
        <dbReference type="EMBL" id="KIW18214.1"/>
    </source>
</evidence>
<dbReference type="SUPFAM" id="SSF53474">
    <property type="entry name" value="alpha/beta-Hydrolases"/>
    <property type="match status" value="1"/>
</dbReference>
<dbReference type="GeneID" id="27329585"/>
<protein>
    <recommendedName>
        <fullName evidence="2">Xaa-Pro dipeptidyl-peptidase C-terminal domain-containing protein</fullName>
    </recommendedName>
</protein>
<proteinExistence type="predicted"/>
<dbReference type="PANTHER" id="PTHR43056">
    <property type="entry name" value="PEPTIDASE S9 PROLYL OLIGOPEPTIDASE"/>
    <property type="match status" value="1"/>
</dbReference>
<evidence type="ECO:0000256" key="1">
    <source>
        <dbReference type="ARBA" id="ARBA00022801"/>
    </source>
</evidence>
<organism evidence="3 4">
    <name type="scientific">Exophiala spinifera</name>
    <dbReference type="NCBI Taxonomy" id="91928"/>
    <lineage>
        <taxon>Eukaryota</taxon>
        <taxon>Fungi</taxon>
        <taxon>Dikarya</taxon>
        <taxon>Ascomycota</taxon>
        <taxon>Pezizomycotina</taxon>
        <taxon>Eurotiomycetes</taxon>
        <taxon>Chaetothyriomycetidae</taxon>
        <taxon>Chaetothyriales</taxon>
        <taxon>Herpotrichiellaceae</taxon>
        <taxon>Exophiala</taxon>
    </lineage>
</organism>
<gene>
    <name evidence="3" type="ORF">PV08_02502</name>
</gene>
<evidence type="ECO:0000259" key="2">
    <source>
        <dbReference type="SMART" id="SM00939"/>
    </source>
</evidence>
<keyword evidence="1" id="KW-0378">Hydrolase</keyword>
<dbReference type="Proteomes" id="UP000053328">
    <property type="component" value="Unassembled WGS sequence"/>
</dbReference>
<name>A0A0D2C3J9_9EURO</name>
<dbReference type="OrthoDB" id="2578740at2759"/>
<dbReference type="NCBIfam" id="TIGR00976">
    <property type="entry name" value="CocE_NonD"/>
    <property type="match status" value="1"/>
</dbReference>
<feature type="domain" description="Xaa-Pro dipeptidyl-peptidase C-terminal" evidence="2">
    <location>
        <begin position="353"/>
        <end position="612"/>
    </location>
</feature>
<reference evidence="3 4" key="1">
    <citation type="submission" date="2015-01" db="EMBL/GenBank/DDBJ databases">
        <title>The Genome Sequence of Exophiala spinifera CBS89968.</title>
        <authorList>
            <consortium name="The Broad Institute Genomics Platform"/>
            <person name="Cuomo C."/>
            <person name="de Hoog S."/>
            <person name="Gorbushina A."/>
            <person name="Stielow B."/>
            <person name="Teixiera M."/>
            <person name="Abouelleil A."/>
            <person name="Chapman S.B."/>
            <person name="Priest M."/>
            <person name="Young S.K."/>
            <person name="Wortman J."/>
            <person name="Nusbaum C."/>
            <person name="Birren B."/>
        </authorList>
    </citation>
    <scope>NUCLEOTIDE SEQUENCE [LARGE SCALE GENOMIC DNA]</scope>
    <source>
        <strain evidence="3 4">CBS 89968</strain>
    </source>
</reference>
<evidence type="ECO:0000313" key="4">
    <source>
        <dbReference type="Proteomes" id="UP000053328"/>
    </source>
</evidence>
<dbReference type="InterPro" id="IPR029058">
    <property type="entry name" value="AB_hydrolase_fold"/>
</dbReference>
<sequence length="618" mass="69270">MIATTTTSTTPGPLPPLASFKSELRVKKLFDDVVIRDIDRAPESKTFNYQGFQPGSQVLKAGFKKAPDRRQFGVDTIFDRDVEIVVRDGARIFTDIFRPITSEAEPVPALIPWSPYGKSGTGAQDYDNMAPFRVGIPKERTSGYEKFEAPDPAEWSERGYAVINVDARGAGHSDGIITYFGDQEAEDIYDTIEWLITQKWCNGSVVMAGNSWLSLSQINFASRMKHSALKALAPWESFNDFYRHAFNRGGRPHLRKFHAMISGGMAGPEGAEDVFAMTAHRPLYDDYWEEKRIAIENIDGVPVYALASYSSILHTYGSFALFRDSKTKQKWLRVHPYQEWYDIYRDDINDDLQKYFDRYAKDIKNGWEDSTPSVRLSLLGFESGGGIAKTIVERPEASWPLEREELRTFFLDASSGTLVPDHLSASSSITYEAHHLTDSADFTLYFNQQTELAGYSKATVWVSTPDHDDMDVAVQIRKINAQGKPLKHLNYPCPVPESEVPDVNTAKTLGPQGFLRASHRGTLDRSKSSSDVDLFYTHRFSEKINPGTKVRLEIPLWPIGMVFAPGEGIMLRVSGHDMSLPEIPSCTLTEPDDDNVGNTTLYTGGEFDSSLTLPFILG</sequence>
<dbReference type="SUPFAM" id="SSF49785">
    <property type="entry name" value="Galactose-binding domain-like"/>
    <property type="match status" value="1"/>
</dbReference>
<dbReference type="Pfam" id="PF08530">
    <property type="entry name" value="PepX_C"/>
    <property type="match status" value="1"/>
</dbReference>
<keyword evidence="4" id="KW-1185">Reference proteome</keyword>
<dbReference type="GO" id="GO:0008239">
    <property type="term" value="F:dipeptidyl-peptidase activity"/>
    <property type="evidence" value="ECO:0007669"/>
    <property type="project" value="InterPro"/>
</dbReference>
<dbReference type="Gene3D" id="3.40.50.1820">
    <property type="entry name" value="alpha/beta hydrolase"/>
    <property type="match status" value="1"/>
</dbReference>
<dbReference type="AlphaFoldDB" id="A0A0D2C3J9"/>
<dbReference type="InterPro" id="IPR013736">
    <property type="entry name" value="Xaa-Pro_dipept_C"/>
</dbReference>
<dbReference type="Gene3D" id="1.10.3020.20">
    <property type="match status" value="1"/>
</dbReference>
<dbReference type="Gene3D" id="2.60.120.260">
    <property type="entry name" value="Galactose-binding domain-like"/>
    <property type="match status" value="1"/>
</dbReference>
<dbReference type="InterPro" id="IPR000383">
    <property type="entry name" value="Xaa-Pro-like_dom"/>
</dbReference>
<dbReference type="InterPro" id="IPR005674">
    <property type="entry name" value="CocE/Ser_esterase"/>
</dbReference>
<dbReference type="VEuPathDB" id="FungiDB:PV08_02502"/>
<dbReference type="InterPro" id="IPR050585">
    <property type="entry name" value="Xaa-Pro_dipeptidyl-ppase/CocE"/>
</dbReference>
<dbReference type="PANTHER" id="PTHR43056:SF10">
    <property type="entry name" value="COCE_NOND FAMILY, PUTATIVE (AFU_ORTHOLOGUE AFUA_7G00600)-RELATED"/>
    <property type="match status" value="1"/>
</dbReference>
<dbReference type="InterPro" id="IPR008979">
    <property type="entry name" value="Galactose-bd-like_sf"/>
</dbReference>
<dbReference type="SMART" id="SM00939">
    <property type="entry name" value="PepX_C"/>
    <property type="match status" value="1"/>
</dbReference>
<accession>A0A0D2C3J9</accession>
<dbReference type="RefSeq" id="XP_016238430.1">
    <property type="nucleotide sequence ID" value="XM_016376860.1"/>
</dbReference>
<dbReference type="HOGENOM" id="CLU_015590_3_0_1"/>
<dbReference type="EMBL" id="KN847493">
    <property type="protein sequence ID" value="KIW18214.1"/>
    <property type="molecule type" value="Genomic_DNA"/>
</dbReference>
<dbReference type="Pfam" id="PF02129">
    <property type="entry name" value="Peptidase_S15"/>
    <property type="match status" value="1"/>
</dbReference>